<organism evidence="3 4">
    <name type="scientific">Paramarasmius palmivorus</name>
    <dbReference type="NCBI Taxonomy" id="297713"/>
    <lineage>
        <taxon>Eukaryota</taxon>
        <taxon>Fungi</taxon>
        <taxon>Dikarya</taxon>
        <taxon>Basidiomycota</taxon>
        <taxon>Agaricomycotina</taxon>
        <taxon>Agaricomycetes</taxon>
        <taxon>Agaricomycetidae</taxon>
        <taxon>Agaricales</taxon>
        <taxon>Marasmiineae</taxon>
        <taxon>Marasmiaceae</taxon>
        <taxon>Paramarasmius</taxon>
    </lineage>
</organism>
<keyword evidence="4" id="KW-1185">Reference proteome</keyword>
<feature type="region of interest" description="Disordered" evidence="1">
    <location>
        <begin position="93"/>
        <end position="116"/>
    </location>
</feature>
<dbReference type="EMBL" id="JAYKXP010000015">
    <property type="protein sequence ID" value="KAK7049971.1"/>
    <property type="molecule type" value="Genomic_DNA"/>
</dbReference>
<accession>A0AAW0DDP5</accession>
<gene>
    <name evidence="3" type="ORF">VNI00_005402</name>
</gene>
<evidence type="ECO:0000313" key="3">
    <source>
        <dbReference type="EMBL" id="KAK7049971.1"/>
    </source>
</evidence>
<keyword evidence="2" id="KW-0732">Signal</keyword>
<evidence type="ECO:0000313" key="4">
    <source>
        <dbReference type="Proteomes" id="UP001383192"/>
    </source>
</evidence>
<name>A0AAW0DDP5_9AGAR</name>
<protein>
    <submittedName>
        <fullName evidence="3">Uncharacterized protein</fullName>
    </submittedName>
</protein>
<dbReference type="AlphaFoldDB" id="A0AAW0DDP5"/>
<reference evidence="3 4" key="1">
    <citation type="submission" date="2024-01" db="EMBL/GenBank/DDBJ databases">
        <title>A draft genome for a cacao thread blight-causing isolate of Paramarasmius palmivorus.</title>
        <authorList>
            <person name="Baruah I.K."/>
            <person name="Bukari Y."/>
            <person name="Amoako-Attah I."/>
            <person name="Meinhardt L.W."/>
            <person name="Bailey B.A."/>
            <person name="Cohen S.P."/>
        </authorList>
    </citation>
    <scope>NUCLEOTIDE SEQUENCE [LARGE SCALE GENOMIC DNA]</scope>
    <source>
        <strain evidence="3 4">GH-12</strain>
    </source>
</reference>
<evidence type="ECO:0000256" key="1">
    <source>
        <dbReference type="SAM" id="MobiDB-lite"/>
    </source>
</evidence>
<sequence length="116" mass="12504">MQFKNIFFASVYLSMVVSATPLTSRSPCNPNFEGAGIVFHSVNGAINANGVPSSTSPAWHIQQNGQPSPSYIFKNINNNNQALTLESDGFIRLDTASDSGNDPKHGRFGMQAEDPD</sequence>
<comment type="caution">
    <text evidence="3">The sequence shown here is derived from an EMBL/GenBank/DDBJ whole genome shotgun (WGS) entry which is preliminary data.</text>
</comment>
<dbReference type="Proteomes" id="UP001383192">
    <property type="component" value="Unassembled WGS sequence"/>
</dbReference>
<evidence type="ECO:0000256" key="2">
    <source>
        <dbReference type="SAM" id="SignalP"/>
    </source>
</evidence>
<feature type="signal peptide" evidence="2">
    <location>
        <begin position="1"/>
        <end position="19"/>
    </location>
</feature>
<proteinExistence type="predicted"/>
<feature type="chain" id="PRO_5043810486" evidence="2">
    <location>
        <begin position="20"/>
        <end position="116"/>
    </location>
</feature>